<keyword evidence="2" id="KW-1185">Reference proteome</keyword>
<dbReference type="Proteomes" id="UP001482513">
    <property type="component" value="Unassembled WGS sequence"/>
</dbReference>
<gene>
    <name evidence="1" type="ORF">NC992_22855</name>
</gene>
<name>A0ABV0KAD7_9CYAN</name>
<reference evidence="1 2" key="1">
    <citation type="submission" date="2022-04" db="EMBL/GenBank/DDBJ databases">
        <title>Positive selection, recombination, and allopatry shape intraspecific diversity of widespread and dominant cyanobacteria.</title>
        <authorList>
            <person name="Wei J."/>
            <person name="Shu W."/>
            <person name="Hu C."/>
        </authorList>
    </citation>
    <scope>NUCLEOTIDE SEQUENCE [LARGE SCALE GENOMIC DNA]</scope>
    <source>
        <strain evidence="1 2">DQ-A4</strain>
    </source>
</reference>
<evidence type="ECO:0000313" key="2">
    <source>
        <dbReference type="Proteomes" id="UP001482513"/>
    </source>
</evidence>
<dbReference type="RefSeq" id="WP_348251370.1">
    <property type="nucleotide sequence ID" value="NZ_JAMPKX010000014.1"/>
</dbReference>
<evidence type="ECO:0000313" key="1">
    <source>
        <dbReference type="EMBL" id="MEP0949736.1"/>
    </source>
</evidence>
<dbReference type="EMBL" id="JAMPKX010000014">
    <property type="protein sequence ID" value="MEP0949736.1"/>
    <property type="molecule type" value="Genomic_DNA"/>
</dbReference>
<comment type="caution">
    <text evidence="1">The sequence shown here is derived from an EMBL/GenBank/DDBJ whole genome shotgun (WGS) entry which is preliminary data.</text>
</comment>
<sequence>MRQDDGDAIGIRVALDMRQSGQYDSMNYEQVLAPLKRHRAEADAAD</sequence>
<organism evidence="1 2">
    <name type="scientific">Leptolyngbya subtilissima DQ-A4</name>
    <dbReference type="NCBI Taxonomy" id="2933933"/>
    <lineage>
        <taxon>Bacteria</taxon>
        <taxon>Bacillati</taxon>
        <taxon>Cyanobacteriota</taxon>
        <taxon>Cyanophyceae</taxon>
        <taxon>Leptolyngbyales</taxon>
        <taxon>Leptolyngbyaceae</taxon>
        <taxon>Leptolyngbya group</taxon>
        <taxon>Leptolyngbya</taxon>
    </lineage>
</organism>
<proteinExistence type="predicted"/>
<protein>
    <submittedName>
        <fullName evidence="1">Uncharacterized protein</fullName>
    </submittedName>
</protein>
<accession>A0ABV0KAD7</accession>